<evidence type="ECO:0008006" key="7">
    <source>
        <dbReference type="Google" id="ProtNLM"/>
    </source>
</evidence>
<sequence>MGLSYFVGEVQAQSSSAVKLANEYIQHAGTLKDSVNHFLNAPLSSKTYDSARNYFMAVYPPLSNALILAGESLSEAHTNYPAKYQELVGGGDTEEDRLLDQIQQGKQLRDSYLEVLDKLEKPNQRMEQACMRAQASINKLQERLEDFYLFNSISPALFSDAETNLDNLERAIAALSKGGAWNPVSGTFDMTKLDMTWVRPVNEAWKRRQDKRDATTLAEALSSGNVNYDVEVTVDEFGNPSYFVYKNGKLDSKLTTELAGLMAEFRLSEYQKLQNSPIGKVYTLVTSAFFIVDGTKFIVNGLVNLGNGLAIGYGVNAATGEATQLLVRADGAVISEALVTVSVGISELLTGVSISAINWGQTPSDGGPKIVSKIDENTRLKKCAEEMGKNQSTQREADHLIEQLAKGNTNPGKGNKNLFKDICYLRGDNGARVFFREVDGVIEILGKANKDNEDVVIKILMDLYK</sequence>
<organism evidence="5 6">
    <name type="scientific">Enterococcus larvae</name>
    <dbReference type="NCBI Taxonomy" id="2794352"/>
    <lineage>
        <taxon>Bacteria</taxon>
        <taxon>Bacillati</taxon>
        <taxon>Bacillota</taxon>
        <taxon>Bacilli</taxon>
        <taxon>Lactobacillales</taxon>
        <taxon>Enterococcaceae</taxon>
        <taxon>Enterococcus</taxon>
    </lineage>
</organism>
<gene>
    <name evidence="5" type="ORF">I6N96_10885</name>
</gene>
<evidence type="ECO:0000259" key="4">
    <source>
        <dbReference type="PROSITE" id="PS51756"/>
    </source>
</evidence>
<comment type="similarity">
    <text evidence="1">In the N-terminal section; belongs to the LXG family.</text>
</comment>
<comment type="caution">
    <text evidence="5">The sequence shown here is derived from an EMBL/GenBank/DDBJ whole genome shotgun (WGS) entry which is preliminary data.</text>
</comment>
<evidence type="ECO:0000313" key="5">
    <source>
        <dbReference type="EMBL" id="MBP1046771.1"/>
    </source>
</evidence>
<evidence type="ECO:0000256" key="1">
    <source>
        <dbReference type="ARBA" id="ARBA00034117"/>
    </source>
</evidence>
<proteinExistence type="inferred from homology"/>
<protein>
    <recommendedName>
        <fullName evidence="7">LXG domain-containing protein</fullName>
    </recommendedName>
</protein>
<feature type="domain" description="WH2" evidence="3">
    <location>
        <begin position="94"/>
        <end position="111"/>
    </location>
</feature>
<dbReference type="EMBL" id="JAEDXU010000005">
    <property type="protein sequence ID" value="MBP1046771.1"/>
    <property type="molecule type" value="Genomic_DNA"/>
</dbReference>
<dbReference type="InterPro" id="IPR003124">
    <property type="entry name" value="WH2_dom"/>
</dbReference>
<accession>A0ABS4CJI3</accession>
<reference evidence="5 6" key="1">
    <citation type="submission" date="2020-12" db="EMBL/GenBank/DDBJ databases">
        <title>Vagococcus allomyrinae sp. nov. and Enterococcus lavae sp. nov., isolated from the larvae of Allomyrina dichotoma.</title>
        <authorList>
            <person name="Lee S.D."/>
        </authorList>
    </citation>
    <scope>NUCLEOTIDE SEQUENCE [LARGE SCALE GENOMIC DNA]</scope>
    <source>
        <strain evidence="5 6">BWM-S5</strain>
    </source>
</reference>
<keyword evidence="2" id="KW-0175">Coiled coil</keyword>
<feature type="coiled-coil region" evidence="2">
    <location>
        <begin position="123"/>
        <end position="178"/>
    </location>
</feature>
<feature type="domain" description="LXG" evidence="4">
    <location>
        <begin position="1"/>
        <end position="218"/>
    </location>
</feature>
<evidence type="ECO:0000259" key="3">
    <source>
        <dbReference type="PROSITE" id="PS51082"/>
    </source>
</evidence>
<dbReference type="InterPro" id="IPR006829">
    <property type="entry name" value="LXG_dom"/>
</dbReference>
<evidence type="ECO:0000313" key="6">
    <source>
        <dbReference type="Proteomes" id="UP000673375"/>
    </source>
</evidence>
<dbReference type="Proteomes" id="UP000673375">
    <property type="component" value="Unassembled WGS sequence"/>
</dbReference>
<dbReference type="RefSeq" id="WP_209557571.1">
    <property type="nucleotide sequence ID" value="NZ_JAEDXU010000005.1"/>
</dbReference>
<keyword evidence="6" id="KW-1185">Reference proteome</keyword>
<dbReference type="PROSITE" id="PS51082">
    <property type="entry name" value="WH2"/>
    <property type="match status" value="1"/>
</dbReference>
<name>A0ABS4CJI3_9ENTE</name>
<dbReference type="PROSITE" id="PS51756">
    <property type="entry name" value="LXG"/>
    <property type="match status" value="1"/>
</dbReference>
<evidence type="ECO:0000256" key="2">
    <source>
        <dbReference type="SAM" id="Coils"/>
    </source>
</evidence>